<feature type="compositionally biased region" description="Basic residues" evidence="1">
    <location>
        <begin position="51"/>
        <end position="64"/>
    </location>
</feature>
<dbReference type="HOGENOM" id="CLU_135162_0_0_1"/>
<keyword evidence="3" id="KW-1185">Reference proteome</keyword>
<feature type="compositionally biased region" description="Basic residues" evidence="1">
    <location>
        <begin position="89"/>
        <end position="98"/>
    </location>
</feature>
<name>A0A0C3NL74_PISTI</name>
<gene>
    <name evidence="2" type="ORF">M404DRAFT_28445</name>
</gene>
<protein>
    <submittedName>
        <fullName evidence="2">Uncharacterized protein</fullName>
    </submittedName>
</protein>
<dbReference type="EMBL" id="KN831986">
    <property type="protein sequence ID" value="KIO01715.1"/>
    <property type="molecule type" value="Genomic_DNA"/>
</dbReference>
<organism evidence="2 3">
    <name type="scientific">Pisolithus tinctorius Marx 270</name>
    <dbReference type="NCBI Taxonomy" id="870435"/>
    <lineage>
        <taxon>Eukaryota</taxon>
        <taxon>Fungi</taxon>
        <taxon>Dikarya</taxon>
        <taxon>Basidiomycota</taxon>
        <taxon>Agaricomycotina</taxon>
        <taxon>Agaricomycetes</taxon>
        <taxon>Agaricomycetidae</taxon>
        <taxon>Boletales</taxon>
        <taxon>Sclerodermatineae</taxon>
        <taxon>Pisolithaceae</taxon>
        <taxon>Pisolithus</taxon>
    </lineage>
</organism>
<sequence>MSQLSQPPRPTGVSTRTDSTAAHKRLAARKETKATAPEGEEGGKMVIKQKSGGKKSPKKNSKKCGHQDEVEETAGTETGGVTEAVSQSKHQKKAHKGSTRAQMPPPKEILTRKCGAKASKGKGKATTTEVSTSSSGKEWEPLPVASGSNTPVEKAEQPMVYQHKASVK</sequence>
<reference evidence="2 3" key="1">
    <citation type="submission" date="2014-04" db="EMBL/GenBank/DDBJ databases">
        <authorList>
            <consortium name="DOE Joint Genome Institute"/>
            <person name="Kuo A."/>
            <person name="Kohler A."/>
            <person name="Costa M.D."/>
            <person name="Nagy L.G."/>
            <person name="Floudas D."/>
            <person name="Copeland A."/>
            <person name="Barry K.W."/>
            <person name="Cichocki N."/>
            <person name="Veneault-Fourrey C."/>
            <person name="LaButti K."/>
            <person name="Lindquist E.A."/>
            <person name="Lipzen A."/>
            <person name="Lundell T."/>
            <person name="Morin E."/>
            <person name="Murat C."/>
            <person name="Sun H."/>
            <person name="Tunlid A."/>
            <person name="Henrissat B."/>
            <person name="Grigoriev I.V."/>
            <person name="Hibbett D.S."/>
            <person name="Martin F."/>
            <person name="Nordberg H.P."/>
            <person name="Cantor M.N."/>
            <person name="Hua S.X."/>
        </authorList>
    </citation>
    <scope>NUCLEOTIDE SEQUENCE [LARGE SCALE GENOMIC DNA]</scope>
    <source>
        <strain evidence="2 3">Marx 270</strain>
    </source>
</reference>
<feature type="compositionally biased region" description="Polar residues" evidence="1">
    <location>
        <begin position="1"/>
        <end position="20"/>
    </location>
</feature>
<accession>A0A0C3NL74</accession>
<reference evidence="3" key="2">
    <citation type="submission" date="2015-01" db="EMBL/GenBank/DDBJ databases">
        <title>Evolutionary Origins and Diversification of the Mycorrhizal Mutualists.</title>
        <authorList>
            <consortium name="DOE Joint Genome Institute"/>
            <consortium name="Mycorrhizal Genomics Consortium"/>
            <person name="Kohler A."/>
            <person name="Kuo A."/>
            <person name="Nagy L.G."/>
            <person name="Floudas D."/>
            <person name="Copeland A."/>
            <person name="Barry K.W."/>
            <person name="Cichocki N."/>
            <person name="Veneault-Fourrey C."/>
            <person name="LaButti K."/>
            <person name="Lindquist E.A."/>
            <person name="Lipzen A."/>
            <person name="Lundell T."/>
            <person name="Morin E."/>
            <person name="Murat C."/>
            <person name="Riley R."/>
            <person name="Ohm R."/>
            <person name="Sun H."/>
            <person name="Tunlid A."/>
            <person name="Henrissat B."/>
            <person name="Grigoriev I.V."/>
            <person name="Hibbett D.S."/>
            <person name="Martin F."/>
        </authorList>
    </citation>
    <scope>NUCLEOTIDE SEQUENCE [LARGE SCALE GENOMIC DNA]</scope>
    <source>
        <strain evidence="3">Marx 270</strain>
    </source>
</reference>
<proteinExistence type="predicted"/>
<evidence type="ECO:0000313" key="3">
    <source>
        <dbReference type="Proteomes" id="UP000054217"/>
    </source>
</evidence>
<evidence type="ECO:0000313" key="2">
    <source>
        <dbReference type="EMBL" id="KIO01715.1"/>
    </source>
</evidence>
<evidence type="ECO:0000256" key="1">
    <source>
        <dbReference type="SAM" id="MobiDB-lite"/>
    </source>
</evidence>
<feature type="compositionally biased region" description="Low complexity" evidence="1">
    <location>
        <begin position="75"/>
        <end position="85"/>
    </location>
</feature>
<dbReference type="Proteomes" id="UP000054217">
    <property type="component" value="Unassembled WGS sequence"/>
</dbReference>
<dbReference type="OrthoDB" id="10643454at2759"/>
<dbReference type="AlphaFoldDB" id="A0A0C3NL74"/>
<dbReference type="InParanoid" id="A0A0C3NL74"/>
<feature type="region of interest" description="Disordered" evidence="1">
    <location>
        <begin position="1"/>
        <end position="168"/>
    </location>
</feature>